<reference evidence="1 2" key="1">
    <citation type="submission" date="2018-07" db="EMBL/GenBank/DDBJ databases">
        <title>Genomic and Epidemiologic Investigation of an Indolent Hospital Outbreak.</title>
        <authorList>
            <person name="Johnson R.C."/>
            <person name="Deming C."/>
            <person name="Conlan S."/>
            <person name="Zellmer C.J."/>
            <person name="Michelin A.V."/>
            <person name="Lee-Lin S."/>
            <person name="Thomas P.J."/>
            <person name="Park M."/>
            <person name="Weingarten R.A."/>
            <person name="Less J."/>
            <person name="Dekker J.P."/>
            <person name="Frank K.M."/>
            <person name="Musser K.A."/>
            <person name="Mcquiston J.R."/>
            <person name="Henderson D.K."/>
            <person name="Lau A.F."/>
            <person name="Palmore T.N."/>
            <person name="Segre J.A."/>
        </authorList>
    </citation>
    <scope>NUCLEOTIDE SEQUENCE [LARGE SCALE GENOMIC DNA]</scope>
    <source>
        <strain evidence="1 2">SK-CDC1_0717</strain>
    </source>
</reference>
<organism evidence="1 2">
    <name type="scientific">Sphingomonas koreensis</name>
    <dbReference type="NCBI Taxonomy" id="93064"/>
    <lineage>
        <taxon>Bacteria</taxon>
        <taxon>Pseudomonadati</taxon>
        <taxon>Pseudomonadota</taxon>
        <taxon>Alphaproteobacteria</taxon>
        <taxon>Sphingomonadales</taxon>
        <taxon>Sphingomonadaceae</taxon>
        <taxon>Sphingomonas</taxon>
    </lineage>
</organism>
<gene>
    <name evidence="1" type="ORF">DAH66_04150</name>
</gene>
<proteinExistence type="predicted"/>
<dbReference type="RefSeq" id="WP_126003710.1">
    <property type="nucleotide sequence ID" value="NZ_QQYZ01000003.1"/>
</dbReference>
<evidence type="ECO:0000313" key="2">
    <source>
        <dbReference type="Proteomes" id="UP000287746"/>
    </source>
</evidence>
<sequence>MKQVSLALAAATVLLIASAQGRERSEVAPSHSAMPKYEEKECLRNLKTKKRECRTRYEWRKIAARLAAEEANKAPQP</sequence>
<dbReference type="EMBL" id="QQYZ01000003">
    <property type="protein sequence ID" value="RSY88656.1"/>
    <property type="molecule type" value="Genomic_DNA"/>
</dbReference>
<protein>
    <submittedName>
        <fullName evidence="1">Uncharacterized protein</fullName>
    </submittedName>
</protein>
<dbReference type="Proteomes" id="UP000287746">
    <property type="component" value="Unassembled WGS sequence"/>
</dbReference>
<dbReference type="AlphaFoldDB" id="A0A430G6R2"/>
<evidence type="ECO:0000313" key="1">
    <source>
        <dbReference type="EMBL" id="RSY88656.1"/>
    </source>
</evidence>
<comment type="caution">
    <text evidence="1">The sequence shown here is derived from an EMBL/GenBank/DDBJ whole genome shotgun (WGS) entry which is preliminary data.</text>
</comment>
<accession>A0A430G6R2</accession>
<name>A0A430G6R2_9SPHN</name>